<dbReference type="EMBL" id="AKVJ01000029">
    <property type="protein sequence ID" value="EIW17862.1"/>
    <property type="molecule type" value="Genomic_DNA"/>
</dbReference>
<keyword evidence="2" id="KW-1185">Reference proteome</keyword>
<dbReference type="AlphaFoldDB" id="I9AYC3"/>
<dbReference type="RefSeq" id="WP_007935308.1">
    <property type="nucleotide sequence ID" value="NZ_AKVJ01000029.1"/>
</dbReference>
<dbReference type="PATRIC" id="fig|1149862.3.peg.2871"/>
<dbReference type="Gene3D" id="2.160.20.80">
    <property type="entry name" value="E3 ubiquitin-protein ligase SopA"/>
    <property type="match status" value="2"/>
</dbReference>
<name>I9AYC3_9FIRM</name>
<comment type="caution">
    <text evidence="1">The sequence shown here is derived from an EMBL/GenBank/DDBJ whole genome shotgun (WGS) entry which is preliminary data.</text>
</comment>
<reference evidence="1 2" key="1">
    <citation type="journal article" date="2012" name="J. Bacteriol.">
        <title>Draft Genome Sequences for Two Metal-Reducing Pelosinus fermentans Strains Isolated from a Cr(VI)-Contaminated Site and for Type Strain R7.</title>
        <authorList>
            <person name="Brown S.D."/>
            <person name="Podar M."/>
            <person name="Klingeman D.M."/>
            <person name="Johnson C.M."/>
            <person name="Yang Z.K."/>
            <person name="Utturkar S.M."/>
            <person name="Land M.L."/>
            <person name="Mosher J.J."/>
            <person name="Hurt R.A.Jr."/>
            <person name="Phelps T.J."/>
            <person name="Palumbo A.V."/>
            <person name="Arkin A.P."/>
            <person name="Hazen T.C."/>
            <person name="Elias D.A."/>
        </authorList>
    </citation>
    <scope>NUCLEOTIDE SEQUENCE [LARGE SCALE GENOMIC DNA]</scope>
    <source>
        <strain evidence="1 2">B4</strain>
    </source>
</reference>
<dbReference type="InterPro" id="IPR001646">
    <property type="entry name" value="5peptide_repeat"/>
</dbReference>
<sequence length="394" mass="43904">MGREGIFKKMTQEDFNQIIEEQQDGLQINFKYCDLSGLDLSGRKFESVNFEECNLSGANFSDTIIKQGEFKNGLLIGGNFERADLSTVDFTGCAMQKVNLSHVRIEGVGIKESNLANASFKSANVEFSDLNVFKDVNLSDADLSGSKISWFYGENVNFRHANFNEASIIESQMKGCKFMNASLENTDLYSVAFKDCEMQESVLAKAKITNVTFEKSTLENMDFKQSEIAYGRFADCNLDGVDFRAVTLSSLNEFRNVSLINADFSEAKFSDKSKLYDVNAADVKGLDLSPWQTSVKEQGNAAVVSQQDKESLAMQEYQYRLNLFIARNVGSEVNAKVDCEIAQTMLEQGYSSQSIEAVIALYSPKASEVGNRARVYAKNVVKKAEKENMRGNSK</sequence>
<gene>
    <name evidence="1" type="ORF">FB4_3905</name>
</gene>
<dbReference type="PANTHER" id="PTHR14136">
    <property type="entry name" value="BTB_POZ DOMAIN-CONTAINING PROTEIN KCTD9"/>
    <property type="match status" value="1"/>
</dbReference>
<dbReference type="PANTHER" id="PTHR14136:SF17">
    <property type="entry name" value="BTB_POZ DOMAIN-CONTAINING PROTEIN KCTD9"/>
    <property type="match status" value="1"/>
</dbReference>
<accession>I9AYC3</accession>
<organism evidence="1 2">
    <name type="scientific">Pelosinus fermentans B4</name>
    <dbReference type="NCBI Taxonomy" id="1149862"/>
    <lineage>
        <taxon>Bacteria</taxon>
        <taxon>Bacillati</taxon>
        <taxon>Bacillota</taxon>
        <taxon>Negativicutes</taxon>
        <taxon>Selenomonadales</taxon>
        <taxon>Sporomusaceae</taxon>
        <taxon>Pelosinus</taxon>
    </lineage>
</organism>
<evidence type="ECO:0000313" key="1">
    <source>
        <dbReference type="EMBL" id="EIW17862.1"/>
    </source>
</evidence>
<proteinExistence type="predicted"/>
<dbReference type="Pfam" id="PF13599">
    <property type="entry name" value="Pentapeptide_4"/>
    <property type="match status" value="2"/>
</dbReference>
<dbReference type="OrthoDB" id="9798656at2"/>
<dbReference type="Proteomes" id="UP000004324">
    <property type="component" value="Unassembled WGS sequence"/>
</dbReference>
<protein>
    <recommendedName>
        <fullName evidence="3">Pentapeptide repeat protein</fullName>
    </recommendedName>
</protein>
<dbReference type="InterPro" id="IPR051082">
    <property type="entry name" value="Pentapeptide-BTB/POZ_domain"/>
</dbReference>
<dbReference type="Gene3D" id="1.10.1240.50">
    <property type="match status" value="1"/>
</dbReference>
<dbReference type="SUPFAM" id="SSF141571">
    <property type="entry name" value="Pentapeptide repeat-like"/>
    <property type="match status" value="2"/>
</dbReference>
<evidence type="ECO:0008006" key="3">
    <source>
        <dbReference type="Google" id="ProtNLM"/>
    </source>
</evidence>
<evidence type="ECO:0000313" key="2">
    <source>
        <dbReference type="Proteomes" id="UP000004324"/>
    </source>
</evidence>